<dbReference type="Gene3D" id="3.10.450.50">
    <property type="match status" value="1"/>
</dbReference>
<evidence type="ECO:0000313" key="2">
    <source>
        <dbReference type="Proteomes" id="UP001500353"/>
    </source>
</evidence>
<dbReference type="EMBL" id="BAABHX010000001">
    <property type="protein sequence ID" value="GAA5083363.1"/>
    <property type="molecule type" value="Genomic_DNA"/>
</dbReference>
<organism evidence="1 2">
    <name type="scientific">Chryseobacterium ginsengisoli</name>
    <dbReference type="NCBI Taxonomy" id="363853"/>
    <lineage>
        <taxon>Bacteria</taxon>
        <taxon>Pseudomonadati</taxon>
        <taxon>Bacteroidota</taxon>
        <taxon>Flavobacteriia</taxon>
        <taxon>Flavobacteriales</taxon>
        <taxon>Weeksellaceae</taxon>
        <taxon>Chryseobacterium group</taxon>
        <taxon>Chryseobacterium</taxon>
    </lineage>
</organism>
<dbReference type="Proteomes" id="UP001500353">
    <property type="component" value="Unassembled WGS sequence"/>
</dbReference>
<evidence type="ECO:0000313" key="1">
    <source>
        <dbReference type="EMBL" id="GAA5083363.1"/>
    </source>
</evidence>
<reference evidence="2" key="1">
    <citation type="journal article" date="2019" name="Int. J. Syst. Evol. Microbiol.">
        <title>The Global Catalogue of Microorganisms (GCM) 10K type strain sequencing project: providing services to taxonomists for standard genome sequencing and annotation.</title>
        <authorList>
            <consortium name="The Broad Institute Genomics Platform"/>
            <consortium name="The Broad Institute Genome Sequencing Center for Infectious Disease"/>
            <person name="Wu L."/>
            <person name="Ma J."/>
        </authorList>
    </citation>
    <scope>NUCLEOTIDE SEQUENCE [LARGE SCALE GENOMIC DNA]</scope>
    <source>
        <strain evidence="2">JCM 18019</strain>
    </source>
</reference>
<dbReference type="InterPro" id="IPR032710">
    <property type="entry name" value="NTF2-like_dom_sf"/>
</dbReference>
<keyword evidence="2" id="KW-1185">Reference proteome</keyword>
<comment type="caution">
    <text evidence="1">The sequence shown here is derived from an EMBL/GenBank/DDBJ whole genome shotgun (WGS) entry which is preliminary data.</text>
</comment>
<dbReference type="RefSeq" id="WP_345199728.1">
    <property type="nucleotide sequence ID" value="NZ_BAABHX010000001.1"/>
</dbReference>
<sequence>MNLPKVITDLIEAQNTFDSAAYANCFSENSEVFDEGKTHNGKVEIENWIDKANKEYQATMKPLDYNEKENILSAEVSGTFPGSPIVLKYHFQLSDGYIKSLKITG</sequence>
<dbReference type="SUPFAM" id="SSF54427">
    <property type="entry name" value="NTF2-like"/>
    <property type="match status" value="1"/>
</dbReference>
<protein>
    <submittedName>
        <fullName evidence="1">Nuclear transport factor 2 family protein</fullName>
    </submittedName>
</protein>
<accession>A0ABP9LUZ3</accession>
<name>A0ABP9LUZ3_9FLAO</name>
<gene>
    <name evidence="1" type="ORF">GCM10023210_01900</name>
</gene>
<proteinExistence type="predicted"/>